<comment type="cofactor">
    <cofactor evidence="1">
        <name>pyridoxal 5'-phosphate</name>
        <dbReference type="ChEBI" id="CHEBI:597326"/>
    </cofactor>
</comment>
<evidence type="ECO:0000256" key="1">
    <source>
        <dbReference type="ARBA" id="ARBA00001933"/>
    </source>
</evidence>
<dbReference type="InterPro" id="IPR050087">
    <property type="entry name" value="AON_synthase_class-II"/>
</dbReference>
<gene>
    <name evidence="7" type="ORF">Sya03_52470</name>
</gene>
<dbReference type="InterPro" id="IPR015421">
    <property type="entry name" value="PyrdxlP-dep_Trfase_major"/>
</dbReference>
<organism evidence="7 8">
    <name type="scientific">Spirilliplanes yamanashiensis</name>
    <dbReference type="NCBI Taxonomy" id="42233"/>
    <lineage>
        <taxon>Bacteria</taxon>
        <taxon>Bacillati</taxon>
        <taxon>Actinomycetota</taxon>
        <taxon>Actinomycetes</taxon>
        <taxon>Micromonosporales</taxon>
        <taxon>Micromonosporaceae</taxon>
        <taxon>Spirilliplanes</taxon>
    </lineage>
</organism>
<dbReference type="Pfam" id="PF00155">
    <property type="entry name" value="Aminotran_1_2"/>
    <property type="match status" value="1"/>
</dbReference>
<dbReference type="Gene3D" id="3.40.640.10">
    <property type="entry name" value="Type I PLP-dependent aspartate aminotransferase-like (Major domain)"/>
    <property type="match status" value="1"/>
</dbReference>
<evidence type="ECO:0000256" key="2">
    <source>
        <dbReference type="ARBA" id="ARBA00013187"/>
    </source>
</evidence>
<dbReference type="PANTHER" id="PTHR13693">
    <property type="entry name" value="CLASS II AMINOTRANSFERASE/8-AMINO-7-OXONONANOATE SYNTHASE"/>
    <property type="match status" value="1"/>
</dbReference>
<name>A0A8J4DM84_9ACTN</name>
<evidence type="ECO:0000313" key="8">
    <source>
        <dbReference type="Proteomes" id="UP000652013"/>
    </source>
</evidence>
<dbReference type="GO" id="GO:0008710">
    <property type="term" value="F:8-amino-7-oxononanoate synthase activity"/>
    <property type="evidence" value="ECO:0007669"/>
    <property type="project" value="UniProtKB-EC"/>
</dbReference>
<dbReference type="GO" id="GO:0030170">
    <property type="term" value="F:pyridoxal phosphate binding"/>
    <property type="evidence" value="ECO:0007669"/>
    <property type="project" value="InterPro"/>
</dbReference>
<comment type="caution">
    <text evidence="7">The sequence shown here is derived from an EMBL/GenBank/DDBJ whole genome shotgun (WGS) entry which is preliminary data.</text>
</comment>
<evidence type="ECO:0000313" key="7">
    <source>
        <dbReference type="EMBL" id="GIJ05895.1"/>
    </source>
</evidence>
<feature type="domain" description="Aminotransferase class I/classII large" evidence="6">
    <location>
        <begin position="45"/>
        <end position="394"/>
    </location>
</feature>
<dbReference type="GO" id="GO:0009102">
    <property type="term" value="P:biotin biosynthetic process"/>
    <property type="evidence" value="ECO:0007669"/>
    <property type="project" value="TreeGrafter"/>
</dbReference>
<keyword evidence="8" id="KW-1185">Reference proteome</keyword>
<dbReference type="InterPro" id="IPR015424">
    <property type="entry name" value="PyrdxlP-dep_Trfase"/>
</dbReference>
<keyword evidence="3" id="KW-0808">Transferase</keyword>
<protein>
    <recommendedName>
        <fullName evidence="2">8-amino-7-oxononanoate synthase</fullName>
        <ecNumber evidence="2">2.3.1.47</ecNumber>
    </recommendedName>
</protein>
<dbReference type="PANTHER" id="PTHR13693:SF100">
    <property type="entry name" value="8-AMINO-7-OXONONANOATE SYNTHASE"/>
    <property type="match status" value="1"/>
</dbReference>
<dbReference type="Gene3D" id="3.90.1150.10">
    <property type="entry name" value="Aspartate Aminotransferase, domain 1"/>
    <property type="match status" value="1"/>
</dbReference>
<dbReference type="InterPro" id="IPR015422">
    <property type="entry name" value="PyrdxlP-dep_Trfase_small"/>
</dbReference>
<dbReference type="EC" id="2.3.1.47" evidence="2"/>
<sequence length="433" mass="46310">MGLIEARLDALDDLVKEGVGHGLAHCAAQDDELDGRVITVDGKRLVSFGSCSYLGLETHPELVAAVVDAVTRYGSQFSSSRTYLSAPGYAPAEAALTEMFGRPALISPSTTMGHLAALPVVVGSEDVVLLDAQVHFSVQVAARLVQAQGIPVELLPHSDLRRLERRVTELAGTHRRVWYMTDGIYSMYADPAPIAELSDLADRHPNLWLYIDDAHAISWTGRFGRGYALDRLSAAATERAIVTGSLNKSFAAAGGVLTFPDAELRRRVFALGGPLIFSGPVQPPMLGAILASARLHLTDAVAPRRAYLNHLIDLFNRLAAERDLPVVSPSATPIRCVGVGRPPLTYRVGELLRDAGFFVDIATSPAVPAKRSGIRISLTAHHTDQDVVTLVESLTAAIPQALAEGGSSMSELRRAFGRQLTGRAVPSPREPAA</sequence>
<dbReference type="InterPro" id="IPR004839">
    <property type="entry name" value="Aminotransferase_I/II_large"/>
</dbReference>
<dbReference type="Proteomes" id="UP000652013">
    <property type="component" value="Unassembled WGS sequence"/>
</dbReference>
<comment type="catalytic activity">
    <reaction evidence="5">
        <text>6-carboxyhexanoyl-[ACP] + L-alanine + H(+) = (8S)-8-amino-7-oxononanoate + holo-[ACP] + CO2</text>
        <dbReference type="Rhea" id="RHEA:42288"/>
        <dbReference type="Rhea" id="RHEA-COMP:9685"/>
        <dbReference type="Rhea" id="RHEA-COMP:9955"/>
        <dbReference type="ChEBI" id="CHEBI:15378"/>
        <dbReference type="ChEBI" id="CHEBI:16526"/>
        <dbReference type="ChEBI" id="CHEBI:57972"/>
        <dbReference type="ChEBI" id="CHEBI:64479"/>
        <dbReference type="ChEBI" id="CHEBI:78846"/>
        <dbReference type="ChEBI" id="CHEBI:149468"/>
        <dbReference type="EC" id="2.3.1.47"/>
    </reaction>
</comment>
<proteinExistence type="predicted"/>
<reference evidence="7" key="1">
    <citation type="submission" date="2021-01" db="EMBL/GenBank/DDBJ databases">
        <title>Whole genome shotgun sequence of Spirilliplanes yamanashiensis NBRC 15828.</title>
        <authorList>
            <person name="Komaki H."/>
            <person name="Tamura T."/>
        </authorList>
    </citation>
    <scope>NUCLEOTIDE SEQUENCE</scope>
    <source>
        <strain evidence="7">NBRC 15828</strain>
    </source>
</reference>
<evidence type="ECO:0000256" key="5">
    <source>
        <dbReference type="ARBA" id="ARBA00047715"/>
    </source>
</evidence>
<dbReference type="AlphaFoldDB" id="A0A8J4DM84"/>
<keyword evidence="4" id="KW-0663">Pyridoxal phosphate</keyword>
<dbReference type="SUPFAM" id="SSF53383">
    <property type="entry name" value="PLP-dependent transferases"/>
    <property type="match status" value="1"/>
</dbReference>
<dbReference type="EMBL" id="BOOY01000036">
    <property type="protein sequence ID" value="GIJ05895.1"/>
    <property type="molecule type" value="Genomic_DNA"/>
</dbReference>
<evidence type="ECO:0000259" key="6">
    <source>
        <dbReference type="Pfam" id="PF00155"/>
    </source>
</evidence>
<accession>A0A8J4DM84</accession>
<evidence type="ECO:0000256" key="4">
    <source>
        <dbReference type="ARBA" id="ARBA00022898"/>
    </source>
</evidence>
<evidence type="ECO:0000256" key="3">
    <source>
        <dbReference type="ARBA" id="ARBA00022679"/>
    </source>
</evidence>
<dbReference type="RefSeq" id="WP_203941070.1">
    <property type="nucleotide sequence ID" value="NZ_BAAAGJ010000003.1"/>
</dbReference>